<gene>
    <name evidence="2" type="ORF">GCM10009119_37940</name>
</gene>
<feature type="domain" description="CinA C-terminal" evidence="1">
    <location>
        <begin position="2"/>
        <end position="70"/>
    </location>
</feature>
<keyword evidence="3" id="KW-1185">Reference proteome</keyword>
<protein>
    <recommendedName>
        <fullName evidence="1">CinA C-terminal domain-containing protein</fullName>
    </recommendedName>
</protein>
<dbReference type="Gene3D" id="3.90.950.20">
    <property type="entry name" value="CinA-like"/>
    <property type="match status" value="1"/>
</dbReference>
<dbReference type="InterPro" id="IPR008136">
    <property type="entry name" value="CinA_C"/>
</dbReference>
<accession>A0ABP3YJV0</accession>
<proteinExistence type="predicted"/>
<evidence type="ECO:0000313" key="2">
    <source>
        <dbReference type="EMBL" id="GAA0880824.1"/>
    </source>
</evidence>
<dbReference type="InterPro" id="IPR036653">
    <property type="entry name" value="CinA-like_C"/>
</dbReference>
<reference evidence="3" key="1">
    <citation type="journal article" date="2019" name="Int. J. Syst. Evol. Microbiol.">
        <title>The Global Catalogue of Microorganisms (GCM) 10K type strain sequencing project: providing services to taxonomists for standard genome sequencing and annotation.</title>
        <authorList>
            <consortium name="The Broad Institute Genomics Platform"/>
            <consortium name="The Broad Institute Genome Sequencing Center for Infectious Disease"/>
            <person name="Wu L."/>
            <person name="Ma J."/>
        </authorList>
    </citation>
    <scope>NUCLEOTIDE SEQUENCE [LARGE SCALE GENOMIC DNA]</scope>
    <source>
        <strain evidence="3">JCM 16112</strain>
    </source>
</reference>
<evidence type="ECO:0000259" key="1">
    <source>
        <dbReference type="Pfam" id="PF02464"/>
    </source>
</evidence>
<name>A0ABP3YJV0_9BACT</name>
<organism evidence="2 3">
    <name type="scientific">Algoriphagus jejuensis</name>
    <dbReference type="NCBI Taxonomy" id="419934"/>
    <lineage>
        <taxon>Bacteria</taxon>
        <taxon>Pseudomonadati</taxon>
        <taxon>Bacteroidota</taxon>
        <taxon>Cytophagia</taxon>
        <taxon>Cytophagales</taxon>
        <taxon>Cyclobacteriaceae</taxon>
        <taxon>Algoriphagus</taxon>
    </lineage>
</organism>
<sequence>MLSAAPEAGLFFKGGLTTYSCGAKNRLLNIPEQQCKLVSGVSPDIAGMMAENVRKVYDSEIGMGITGFAALVPELGIVTKYAFASVVLNDRVQHRFNFMSTKATQAEVQIDFAAQLVLACADCLHDARIEIR</sequence>
<dbReference type="SUPFAM" id="SSF142433">
    <property type="entry name" value="CinA-like"/>
    <property type="match status" value="1"/>
</dbReference>
<dbReference type="Pfam" id="PF02464">
    <property type="entry name" value="CinA"/>
    <property type="match status" value="1"/>
</dbReference>
<dbReference type="EMBL" id="BAAAFI010000047">
    <property type="protein sequence ID" value="GAA0880824.1"/>
    <property type="molecule type" value="Genomic_DNA"/>
</dbReference>
<dbReference type="Proteomes" id="UP001500469">
    <property type="component" value="Unassembled WGS sequence"/>
</dbReference>
<evidence type="ECO:0000313" key="3">
    <source>
        <dbReference type="Proteomes" id="UP001500469"/>
    </source>
</evidence>
<comment type="caution">
    <text evidence="2">The sequence shown here is derived from an EMBL/GenBank/DDBJ whole genome shotgun (WGS) entry which is preliminary data.</text>
</comment>